<evidence type="ECO:0000256" key="1">
    <source>
        <dbReference type="SAM" id="Phobius"/>
    </source>
</evidence>
<dbReference type="Gene3D" id="2.60.200.20">
    <property type="match status" value="1"/>
</dbReference>
<evidence type="ECO:0000259" key="2">
    <source>
        <dbReference type="PROSITE" id="PS50006"/>
    </source>
</evidence>
<reference evidence="3 4" key="1">
    <citation type="submission" date="2018-12" db="EMBL/GenBank/DDBJ databases">
        <authorList>
            <person name="Toschakov S.V."/>
        </authorList>
    </citation>
    <scope>NUCLEOTIDE SEQUENCE [LARGE SCALE GENOMIC DNA]</scope>
    <source>
        <strain evidence="3 4">GM2012</strain>
    </source>
</reference>
<feature type="transmembrane region" description="Helical" evidence="1">
    <location>
        <begin position="185"/>
        <end position="203"/>
    </location>
</feature>
<dbReference type="RefSeq" id="WP_126724671.1">
    <property type="nucleotide sequence ID" value="NZ_RYZH01000011.1"/>
</dbReference>
<organism evidence="3 4">
    <name type="scientific">Tautonia sociabilis</name>
    <dbReference type="NCBI Taxonomy" id="2080755"/>
    <lineage>
        <taxon>Bacteria</taxon>
        <taxon>Pseudomonadati</taxon>
        <taxon>Planctomycetota</taxon>
        <taxon>Planctomycetia</taxon>
        <taxon>Isosphaerales</taxon>
        <taxon>Isosphaeraceae</taxon>
        <taxon>Tautonia</taxon>
    </lineage>
</organism>
<feature type="transmembrane region" description="Helical" evidence="1">
    <location>
        <begin position="23"/>
        <end position="44"/>
    </location>
</feature>
<keyword evidence="1" id="KW-0472">Membrane</keyword>
<feature type="transmembrane region" description="Helical" evidence="1">
    <location>
        <begin position="152"/>
        <end position="173"/>
    </location>
</feature>
<accession>A0A432MLP8</accession>
<name>A0A432MLP8_9BACT</name>
<dbReference type="Proteomes" id="UP000280296">
    <property type="component" value="Unassembled WGS sequence"/>
</dbReference>
<reference evidence="3 4" key="2">
    <citation type="submission" date="2019-01" db="EMBL/GenBank/DDBJ databases">
        <title>Tautonia sociabilis, a novel thermotolerant planctomycete of Isosphaeraceae family, isolated from a 4000 m deep subterranean habitat.</title>
        <authorList>
            <person name="Kovaleva O.L."/>
            <person name="Elcheninov A.G."/>
            <person name="Van Heerden E."/>
            <person name="Toshchakov S.V."/>
            <person name="Novikov A."/>
            <person name="Bonch-Osmolovskaya E.A."/>
            <person name="Kublanov I.V."/>
        </authorList>
    </citation>
    <scope>NUCLEOTIDE SEQUENCE [LARGE SCALE GENOMIC DNA]</scope>
    <source>
        <strain evidence="3 4">GM2012</strain>
    </source>
</reference>
<dbReference type="CDD" id="cd00060">
    <property type="entry name" value="FHA"/>
    <property type="match status" value="1"/>
</dbReference>
<feature type="transmembrane region" description="Helical" evidence="1">
    <location>
        <begin position="97"/>
        <end position="117"/>
    </location>
</feature>
<dbReference type="InterPro" id="IPR032030">
    <property type="entry name" value="YscD_cytoplasmic_dom"/>
</dbReference>
<proteinExistence type="predicted"/>
<dbReference type="EMBL" id="RYZH01000011">
    <property type="protein sequence ID" value="RUL88344.1"/>
    <property type="molecule type" value="Genomic_DNA"/>
</dbReference>
<gene>
    <name evidence="3" type="ORF">TsocGM_07400</name>
</gene>
<feature type="transmembrane region" description="Helical" evidence="1">
    <location>
        <begin position="56"/>
        <end position="77"/>
    </location>
</feature>
<dbReference type="AlphaFoldDB" id="A0A432MLP8"/>
<dbReference type="Pfam" id="PF16697">
    <property type="entry name" value="Yop-YscD_cpl"/>
    <property type="match status" value="1"/>
</dbReference>
<comment type="caution">
    <text evidence="3">The sequence shown here is derived from an EMBL/GenBank/DDBJ whole genome shotgun (WGS) entry which is preliminary data.</text>
</comment>
<evidence type="ECO:0000313" key="4">
    <source>
        <dbReference type="Proteomes" id="UP000280296"/>
    </source>
</evidence>
<feature type="domain" description="FHA" evidence="2">
    <location>
        <begin position="231"/>
        <end position="281"/>
    </location>
</feature>
<evidence type="ECO:0000313" key="3">
    <source>
        <dbReference type="EMBL" id="RUL88344.1"/>
    </source>
</evidence>
<keyword evidence="1" id="KW-0812">Transmembrane</keyword>
<keyword evidence="4" id="KW-1185">Reference proteome</keyword>
<dbReference type="SUPFAM" id="SSF49879">
    <property type="entry name" value="SMAD/FHA domain"/>
    <property type="match status" value="1"/>
</dbReference>
<dbReference type="InterPro" id="IPR008984">
    <property type="entry name" value="SMAD_FHA_dom_sf"/>
</dbReference>
<dbReference type="OrthoDB" id="370565at2"/>
<protein>
    <submittedName>
        <fullName evidence="3">FHA domain-containing protein</fullName>
    </submittedName>
</protein>
<keyword evidence="1" id="KW-1133">Transmembrane helix</keyword>
<sequence>MSTTAPTDPRSLARALASNARQAYALAVAGALGAVIGLFSYAELIRPFDGLRQADALWWARNLMAGAALGGSIGFFLNAVDPLRDGAPLKLARTTTWGAIAGAAGGMVGLVLGELVLGGLRGGPIGRSVAWAILGLGIGLSQGLADRSRQRLIYGLIGGGLGGLVGGFLFEVLREGLGNRYDLSQGLGVAILGAGLGLFLALVEQVLRRAWVMVLNGRQEGRSYLLATRLARLGLDERAEVGLFGDATVARQHAEIERRGEGYVLRNLDEKGRTRLNGRPVSGEQRLSDGDRIELGRTALVFRSRS</sequence>
<dbReference type="PROSITE" id="PS50006">
    <property type="entry name" value="FHA_DOMAIN"/>
    <property type="match status" value="1"/>
</dbReference>
<dbReference type="InterPro" id="IPR000253">
    <property type="entry name" value="FHA_dom"/>
</dbReference>
<feature type="transmembrane region" description="Helical" evidence="1">
    <location>
        <begin position="129"/>
        <end position="145"/>
    </location>
</feature>